<comment type="caution">
    <text evidence="4">The sequence shown here is derived from an EMBL/GenBank/DDBJ whole genome shotgun (WGS) entry which is preliminary data.</text>
</comment>
<keyword evidence="2" id="KW-0812">Transmembrane</keyword>
<dbReference type="RefSeq" id="WP_261606011.1">
    <property type="nucleotide sequence ID" value="NZ_JAODOR010000004.1"/>
</dbReference>
<sequence>MSHIDPDHLAIEALEGDALAHDDSGHLAQCDQCQDDLRALRRAVRAGRSSAPDGLSTPGEHVWEAIAVEVAADSPAVASVIPPAETSSRRHHAPRRRRGPRLALVVSALTAAAAAVAIALVILIPRPVGIATATLDAFPDHPGARGTAELEREPDGTEHVRVELDADVPDDGFREVWLLAEDGSALVSLGVLDGSAGSFTVPGDVDTSRFSVVDVSQEPTDGGAEHSGDSIVRGQLTRS</sequence>
<dbReference type="EMBL" id="JAODOR010000004">
    <property type="protein sequence ID" value="MCT9001473.1"/>
    <property type="molecule type" value="Genomic_DNA"/>
</dbReference>
<feature type="transmembrane region" description="Helical" evidence="2">
    <location>
        <begin position="102"/>
        <end position="124"/>
    </location>
</feature>
<feature type="domain" description="Anti-sigma K factor RskA C-terminal" evidence="3">
    <location>
        <begin position="110"/>
        <end position="223"/>
    </location>
</feature>
<protein>
    <submittedName>
        <fullName evidence="4">Anti-sigma factor</fullName>
    </submittedName>
</protein>
<proteinExistence type="predicted"/>
<keyword evidence="2" id="KW-0472">Membrane</keyword>
<dbReference type="InterPro" id="IPR018764">
    <property type="entry name" value="RskA_C"/>
</dbReference>
<reference evidence="4 5" key="1">
    <citation type="journal article" date="2024" name="Int. J. Syst. Evol. Microbiol.">
        <title>Microbacterium memoriense sp. nov., a member of the Actinomycetota from marine beach sediment of the north coast of Portugal.</title>
        <authorList>
            <person name="Santos J.D.N.D."/>
            <person name="Klimek D."/>
            <person name="Calusinska M."/>
            <person name="Lobo-da-Cunha A."/>
            <person name="Catita J."/>
            <person name="Goncalves H."/>
            <person name="Gonzalez I."/>
            <person name="Lage O.M."/>
        </authorList>
    </citation>
    <scope>NUCLEOTIDE SEQUENCE [LARGE SCALE GENOMIC DNA]</scope>
    <source>
        <strain evidence="4 5">PMIC_1C1B</strain>
    </source>
</reference>
<evidence type="ECO:0000256" key="1">
    <source>
        <dbReference type="SAM" id="MobiDB-lite"/>
    </source>
</evidence>
<dbReference type="Proteomes" id="UP001300496">
    <property type="component" value="Unassembled WGS sequence"/>
</dbReference>
<organism evidence="4 5">
    <name type="scientific">Microbacterium memoriense</name>
    <dbReference type="NCBI Taxonomy" id="2978350"/>
    <lineage>
        <taxon>Bacteria</taxon>
        <taxon>Bacillati</taxon>
        <taxon>Actinomycetota</taxon>
        <taxon>Actinomycetes</taxon>
        <taxon>Micrococcales</taxon>
        <taxon>Microbacteriaceae</taxon>
        <taxon>Microbacterium</taxon>
    </lineage>
</organism>
<gene>
    <name evidence="4" type="ORF">N4R40_03700</name>
</gene>
<accession>A0ABT2PA57</accession>
<keyword evidence="2" id="KW-1133">Transmembrane helix</keyword>
<evidence type="ECO:0000313" key="4">
    <source>
        <dbReference type="EMBL" id="MCT9001473.1"/>
    </source>
</evidence>
<keyword evidence="5" id="KW-1185">Reference proteome</keyword>
<dbReference type="Pfam" id="PF10099">
    <property type="entry name" value="RskA_C"/>
    <property type="match status" value="1"/>
</dbReference>
<evidence type="ECO:0000256" key="2">
    <source>
        <dbReference type="SAM" id="Phobius"/>
    </source>
</evidence>
<name>A0ABT2PA57_9MICO</name>
<evidence type="ECO:0000313" key="5">
    <source>
        <dbReference type="Proteomes" id="UP001300496"/>
    </source>
</evidence>
<evidence type="ECO:0000259" key="3">
    <source>
        <dbReference type="Pfam" id="PF10099"/>
    </source>
</evidence>
<feature type="region of interest" description="Disordered" evidence="1">
    <location>
        <begin position="217"/>
        <end position="239"/>
    </location>
</feature>